<proteinExistence type="predicted"/>
<dbReference type="AlphaFoldDB" id="M3QBK0"/>
<evidence type="ECO:0000313" key="1">
    <source>
        <dbReference type="EMBL" id="EMH29035.1"/>
    </source>
</evidence>
<name>M3QBK0_HELPX</name>
<sequence length="42" mass="4819">SANSIAFIPKAIRGFFYQANHQFLYAKNKCILQGIDKWAQIC</sequence>
<organism evidence="1 2">
    <name type="scientific">Helicobacter pylori GAM265BSii</name>
    <dbReference type="NCBI Taxonomy" id="1159049"/>
    <lineage>
        <taxon>Bacteria</taxon>
        <taxon>Pseudomonadati</taxon>
        <taxon>Campylobacterota</taxon>
        <taxon>Epsilonproteobacteria</taxon>
        <taxon>Campylobacterales</taxon>
        <taxon>Helicobacteraceae</taxon>
        <taxon>Helicobacter</taxon>
    </lineage>
</organism>
<gene>
    <name evidence="1" type="ORF">HMPREF1421_00708</name>
</gene>
<accession>M3QBK0</accession>
<dbReference type="Proteomes" id="UP000011872">
    <property type="component" value="Unassembled WGS sequence"/>
</dbReference>
<reference evidence="1 2" key="1">
    <citation type="submission" date="2012-12" db="EMBL/GenBank/DDBJ databases">
        <authorList>
            <person name="Weinstock G."/>
            <person name="Sodergren E."/>
            <person name="Lobos E.A."/>
            <person name="Fulton L."/>
            <person name="Fulton R."/>
            <person name="Courtney L."/>
            <person name="Fronick C."/>
            <person name="O'Laughlin M."/>
            <person name="Godfrey J."/>
            <person name="Wilson R.M."/>
            <person name="Miner T."/>
            <person name="Farmer C."/>
            <person name="Delehaunty K."/>
            <person name="Cordes M."/>
            <person name="Minx P."/>
            <person name="Tomlinson C."/>
            <person name="Chen J."/>
            <person name="Wollam A."/>
            <person name="Pepin K.H."/>
            <person name="Bhonagiri V."/>
            <person name="Zhang X."/>
            <person name="Suruliraj S."/>
            <person name="Antonio M."/>
            <person name="Secka O."/>
            <person name="Thomas J."/>
            <person name="Warren W."/>
            <person name="Mitreva M."/>
            <person name="Mardis E.R."/>
            <person name="Wilson R.K."/>
        </authorList>
    </citation>
    <scope>NUCLEOTIDE SEQUENCE [LARGE SCALE GENOMIC DNA]</scope>
    <source>
        <strain evidence="1 2">GAM265BSii</strain>
    </source>
</reference>
<dbReference type="EMBL" id="APDY01000041">
    <property type="protein sequence ID" value="EMH29035.1"/>
    <property type="molecule type" value="Genomic_DNA"/>
</dbReference>
<dbReference type="HOGENOM" id="CLU_3243866_0_0_7"/>
<evidence type="ECO:0000313" key="2">
    <source>
        <dbReference type="Proteomes" id="UP000011872"/>
    </source>
</evidence>
<protein>
    <submittedName>
        <fullName evidence="1">Uncharacterized protein</fullName>
    </submittedName>
</protein>
<feature type="non-terminal residue" evidence="1">
    <location>
        <position position="1"/>
    </location>
</feature>
<comment type="caution">
    <text evidence="1">The sequence shown here is derived from an EMBL/GenBank/DDBJ whole genome shotgun (WGS) entry which is preliminary data.</text>
</comment>